<dbReference type="Gene3D" id="3.40.1030.10">
    <property type="entry name" value="Nucleoside phosphorylase/phosphoribosyltransferase catalytic domain"/>
    <property type="match status" value="1"/>
</dbReference>
<keyword evidence="2" id="KW-0808">Transferase</keyword>
<keyword evidence="1" id="KW-0328">Glycosyltransferase</keyword>
<keyword evidence="3" id="KW-0028">Amino-acid biosynthesis</keyword>
<gene>
    <name evidence="6" type="ORF">AOZ06_42075</name>
</gene>
<keyword evidence="4" id="KW-0057">Aromatic amino acid biosynthesis</keyword>
<evidence type="ECO:0000256" key="2">
    <source>
        <dbReference type="ARBA" id="ARBA00022679"/>
    </source>
</evidence>
<dbReference type="RefSeq" id="WP_054294467.1">
    <property type="nucleotide sequence ID" value="NZ_CP012752.1"/>
</dbReference>
<dbReference type="OrthoDB" id="5145355at2"/>
<dbReference type="GO" id="GO:0004048">
    <property type="term" value="F:anthranilate phosphoribosyltransferase activity"/>
    <property type="evidence" value="ECO:0007669"/>
    <property type="project" value="InterPro"/>
</dbReference>
<protein>
    <recommendedName>
        <fullName evidence="5">Glycosyl transferase family 3 domain-containing protein</fullName>
    </recommendedName>
</protein>
<name>A0A0N7F4W6_9PSEU</name>
<keyword evidence="7" id="KW-1185">Reference proteome</keyword>
<dbReference type="STRING" id="860235.AOZ06_42075"/>
<dbReference type="PANTHER" id="PTHR43285">
    <property type="entry name" value="ANTHRANILATE PHOSPHORIBOSYLTRANSFERASE"/>
    <property type="match status" value="1"/>
</dbReference>
<keyword evidence="3" id="KW-0822">Tryptophan biosynthesis</keyword>
<dbReference type="InterPro" id="IPR035902">
    <property type="entry name" value="Nuc_phospho_transferase"/>
</dbReference>
<evidence type="ECO:0000256" key="1">
    <source>
        <dbReference type="ARBA" id="ARBA00022676"/>
    </source>
</evidence>
<dbReference type="AlphaFoldDB" id="A0A0N7F4W6"/>
<reference evidence="6 7" key="1">
    <citation type="submission" date="2015-07" db="EMBL/GenBank/DDBJ databases">
        <title>Genome sequencing of Kibdelosporangium phytohabitans.</title>
        <authorList>
            <person name="Qin S."/>
            <person name="Xing K."/>
        </authorList>
    </citation>
    <scope>NUCLEOTIDE SEQUENCE [LARGE SCALE GENOMIC DNA]</scope>
    <source>
        <strain evidence="6 7">KLBMP1111</strain>
    </source>
</reference>
<evidence type="ECO:0000313" key="7">
    <source>
        <dbReference type="Proteomes" id="UP000063699"/>
    </source>
</evidence>
<dbReference type="InterPro" id="IPR005940">
    <property type="entry name" value="Anthranilate_Pribosyl_Tfrase"/>
</dbReference>
<accession>A0A0N7F4W6</accession>
<dbReference type="PANTHER" id="PTHR43285:SF2">
    <property type="entry name" value="ANTHRANILATE PHOSPHORIBOSYLTRANSFERASE"/>
    <property type="match status" value="1"/>
</dbReference>
<evidence type="ECO:0000256" key="3">
    <source>
        <dbReference type="ARBA" id="ARBA00022822"/>
    </source>
</evidence>
<dbReference type="EMBL" id="CP012752">
    <property type="protein sequence ID" value="ALG12575.1"/>
    <property type="molecule type" value="Genomic_DNA"/>
</dbReference>
<dbReference type="KEGG" id="kphy:AOZ06_42075"/>
<dbReference type="Proteomes" id="UP000063699">
    <property type="component" value="Chromosome"/>
</dbReference>
<organism evidence="6 7">
    <name type="scientific">Kibdelosporangium phytohabitans</name>
    <dbReference type="NCBI Taxonomy" id="860235"/>
    <lineage>
        <taxon>Bacteria</taxon>
        <taxon>Bacillati</taxon>
        <taxon>Actinomycetota</taxon>
        <taxon>Actinomycetes</taxon>
        <taxon>Pseudonocardiales</taxon>
        <taxon>Pseudonocardiaceae</taxon>
        <taxon>Kibdelosporangium</taxon>
    </lineage>
</organism>
<dbReference type="InterPro" id="IPR000312">
    <property type="entry name" value="Glycosyl_Trfase_fam3"/>
</dbReference>
<proteinExistence type="predicted"/>
<dbReference type="GO" id="GO:0005829">
    <property type="term" value="C:cytosol"/>
    <property type="evidence" value="ECO:0007669"/>
    <property type="project" value="TreeGrafter"/>
</dbReference>
<dbReference type="Pfam" id="PF00591">
    <property type="entry name" value="Glycos_transf_3"/>
    <property type="match status" value="1"/>
</dbReference>
<evidence type="ECO:0000259" key="5">
    <source>
        <dbReference type="Pfam" id="PF00591"/>
    </source>
</evidence>
<dbReference type="GO" id="GO:0000162">
    <property type="term" value="P:L-tryptophan biosynthetic process"/>
    <property type="evidence" value="ECO:0007669"/>
    <property type="project" value="UniProtKB-KW"/>
</dbReference>
<evidence type="ECO:0000313" key="6">
    <source>
        <dbReference type="EMBL" id="ALG12575.1"/>
    </source>
</evidence>
<feature type="domain" description="Glycosyl transferase family 3" evidence="5">
    <location>
        <begin position="75"/>
        <end position="325"/>
    </location>
</feature>
<sequence>MHPAIISLLDHRTGIDRDTWRSLWDQLGAGDLDRGESVALLASLATRLPDHDSLRNLLASLNERREPVTASWPGTVNIVGTGGGPRTFNISTASAFVAAALGVKVVKTGSRAYTSSVGSIDLLERLGVGLTRSYRHTEDTLDKHGIAFAGPFVYPTELLRMARLIMPMSLKPFGRFVNALGPFLAALPVTAQVTGVSVHAPQPELRRLAAGIKDRKVWLCMNDSGADELLGFADNVIYTNDDTSMIRLWAGRFTSDKGTFEDLAPARDLDQVADHFLAVISGAAGEVVTETISLNAAALAVATGHIEDWTVAFEAARDAVVTGAARSLVDAMRTPHERKLTLVRKAVSNG</sequence>
<dbReference type="SUPFAM" id="SSF52418">
    <property type="entry name" value="Nucleoside phosphorylase/phosphoribosyltransferase catalytic domain"/>
    <property type="match status" value="1"/>
</dbReference>
<evidence type="ECO:0000256" key="4">
    <source>
        <dbReference type="ARBA" id="ARBA00023141"/>
    </source>
</evidence>